<evidence type="ECO:0000313" key="4">
    <source>
        <dbReference type="EMBL" id="KOF16705.1"/>
    </source>
</evidence>
<keyword evidence="1 2" id="KW-0238">DNA-binding</keyword>
<evidence type="ECO:0000256" key="2">
    <source>
        <dbReference type="PROSITE-ProRule" id="PRU00335"/>
    </source>
</evidence>
<evidence type="ECO:0000313" key="5">
    <source>
        <dbReference type="Proteomes" id="UP000037425"/>
    </source>
</evidence>
<dbReference type="AlphaFoldDB" id="A0A0L8BQ75"/>
<dbReference type="PANTHER" id="PTHR30055:SF239">
    <property type="entry name" value="TRANSCRIPTIONAL REGULATORY PROTEIN"/>
    <property type="match status" value="1"/>
</dbReference>
<dbReference type="InterPro" id="IPR050109">
    <property type="entry name" value="HTH-type_TetR-like_transc_reg"/>
</dbReference>
<dbReference type="Gene3D" id="1.10.357.10">
    <property type="entry name" value="Tetracycline Repressor, domain 2"/>
    <property type="match status" value="1"/>
</dbReference>
<evidence type="ECO:0000256" key="1">
    <source>
        <dbReference type="ARBA" id="ARBA00023125"/>
    </source>
</evidence>
<dbReference type="PROSITE" id="PS50977">
    <property type="entry name" value="HTH_TETR_2"/>
    <property type="match status" value="1"/>
</dbReference>
<gene>
    <name evidence="4" type="ORF">AC244_20770</name>
</gene>
<feature type="domain" description="HTH tetR-type" evidence="3">
    <location>
        <begin position="6"/>
        <end position="66"/>
    </location>
</feature>
<sequence>MTTKTSLSSDDWIKAAFRALSRGGVQAIRVEAIARDLKVSKGSFYWHFKDVPDLKAQMLAHWSSQATDAIIADLEANDGSGREQLRLLVEAATDDRNLAYGGVRAEGAIREWARYDSAAATILRAVDQRRLAYVAELFERCGFCTAFSRSGANILYGALIGLEALASGELADLRAEMLALLAALLQGGDSSRA</sequence>
<dbReference type="InterPro" id="IPR001647">
    <property type="entry name" value="HTH_TetR"/>
</dbReference>
<accession>A0A0L8BQ75</accession>
<proteinExistence type="predicted"/>
<comment type="caution">
    <text evidence="4">The sequence shown here is derived from an EMBL/GenBank/DDBJ whole genome shotgun (WGS) entry which is preliminary data.</text>
</comment>
<dbReference type="GO" id="GO:0000976">
    <property type="term" value="F:transcription cis-regulatory region binding"/>
    <property type="evidence" value="ECO:0007669"/>
    <property type="project" value="TreeGrafter"/>
</dbReference>
<dbReference type="InterPro" id="IPR009057">
    <property type="entry name" value="Homeodomain-like_sf"/>
</dbReference>
<feature type="DNA-binding region" description="H-T-H motif" evidence="2">
    <location>
        <begin position="29"/>
        <end position="48"/>
    </location>
</feature>
<dbReference type="RefSeq" id="WP_053250704.1">
    <property type="nucleotide sequence ID" value="NZ_LGAP01000015.1"/>
</dbReference>
<protein>
    <recommendedName>
        <fullName evidence="3">HTH tetR-type domain-containing protein</fullName>
    </recommendedName>
</protein>
<name>A0A0L8BQ75_ENSAD</name>
<dbReference type="Pfam" id="PF00440">
    <property type="entry name" value="TetR_N"/>
    <property type="match status" value="1"/>
</dbReference>
<organism evidence="4 5">
    <name type="scientific">Ensifer adhaerens</name>
    <name type="common">Sinorhizobium morelense</name>
    <dbReference type="NCBI Taxonomy" id="106592"/>
    <lineage>
        <taxon>Bacteria</taxon>
        <taxon>Pseudomonadati</taxon>
        <taxon>Pseudomonadota</taxon>
        <taxon>Alphaproteobacteria</taxon>
        <taxon>Hyphomicrobiales</taxon>
        <taxon>Rhizobiaceae</taxon>
        <taxon>Sinorhizobium/Ensifer group</taxon>
        <taxon>Ensifer</taxon>
    </lineage>
</organism>
<dbReference type="GO" id="GO:0003700">
    <property type="term" value="F:DNA-binding transcription factor activity"/>
    <property type="evidence" value="ECO:0007669"/>
    <property type="project" value="TreeGrafter"/>
</dbReference>
<dbReference type="Proteomes" id="UP000037425">
    <property type="component" value="Unassembled WGS sequence"/>
</dbReference>
<evidence type="ECO:0000259" key="3">
    <source>
        <dbReference type="PROSITE" id="PS50977"/>
    </source>
</evidence>
<dbReference type="EMBL" id="LGAP01000015">
    <property type="protein sequence ID" value="KOF16705.1"/>
    <property type="molecule type" value="Genomic_DNA"/>
</dbReference>
<dbReference type="PATRIC" id="fig|106592.7.peg.1991"/>
<dbReference type="OrthoDB" id="3218408at2"/>
<dbReference type="PANTHER" id="PTHR30055">
    <property type="entry name" value="HTH-TYPE TRANSCRIPTIONAL REGULATOR RUTR"/>
    <property type="match status" value="1"/>
</dbReference>
<dbReference type="SUPFAM" id="SSF46689">
    <property type="entry name" value="Homeodomain-like"/>
    <property type="match status" value="1"/>
</dbReference>
<reference evidence="5" key="1">
    <citation type="submission" date="2015-07" db="EMBL/GenBank/DDBJ databases">
        <title>Whole genome sequence of an Ensifer adhaerens strain isolated from a cave pool in the Wind Cave National Park.</title>
        <authorList>
            <person name="Eng W.W.H."/>
            <person name="Gan H.M."/>
            <person name="Barton H.A."/>
            <person name="Savka M.A."/>
        </authorList>
    </citation>
    <scope>NUCLEOTIDE SEQUENCE [LARGE SCALE GENOMIC DNA]</scope>
    <source>
        <strain evidence="5">SD006</strain>
    </source>
</reference>